<dbReference type="InterPro" id="IPR016480">
    <property type="entry name" value="Glc_translocase_bactprenl-link"/>
</dbReference>
<feature type="transmembrane region" description="Helical" evidence="8">
    <location>
        <begin position="71"/>
        <end position="89"/>
    </location>
</feature>
<gene>
    <name evidence="10" type="primary">yfdG</name>
    <name evidence="10" type="ORF">PS691_05429</name>
</gene>
<dbReference type="InterPro" id="IPR007267">
    <property type="entry name" value="GtrA_DPMS_TM"/>
</dbReference>
<comment type="subcellular location">
    <subcellularLocation>
        <location evidence="1">Membrane</location>
        <topology evidence="1">Multi-pass membrane protein</topology>
    </subcellularLocation>
</comment>
<evidence type="ECO:0000256" key="4">
    <source>
        <dbReference type="ARBA" id="ARBA00022989"/>
    </source>
</evidence>
<keyword evidence="2 7" id="KW-0813">Transport</keyword>
<dbReference type="AlphaFoldDB" id="A0A5E7FDG8"/>
<evidence type="ECO:0000256" key="8">
    <source>
        <dbReference type="SAM" id="Phobius"/>
    </source>
</evidence>
<dbReference type="GO" id="GO:0005886">
    <property type="term" value="C:plasma membrane"/>
    <property type="evidence" value="ECO:0007669"/>
    <property type="project" value="TreeGrafter"/>
</dbReference>
<evidence type="ECO:0000256" key="6">
    <source>
        <dbReference type="ARBA" id="ARBA00025595"/>
    </source>
</evidence>
<feature type="transmembrane region" description="Helical" evidence="8">
    <location>
        <begin position="40"/>
        <end position="59"/>
    </location>
</feature>
<dbReference type="GO" id="GO:0000271">
    <property type="term" value="P:polysaccharide biosynthetic process"/>
    <property type="evidence" value="ECO:0007669"/>
    <property type="project" value="InterPro"/>
</dbReference>
<feature type="transmembrane region" description="Helical" evidence="8">
    <location>
        <begin position="12"/>
        <end position="34"/>
    </location>
</feature>
<dbReference type="OrthoDB" id="5616234at2"/>
<comment type="similarity">
    <text evidence="7">Belongs to the gtrA family.</text>
</comment>
<comment type="function">
    <text evidence="6 7">Involved in O antigen modification. Involved in the translocation of bactoprenol-linked glucose across the cytoplasmic membrane.</text>
</comment>
<keyword evidence="4 8" id="KW-1133">Transmembrane helix</keyword>
<name>A0A5E7FDG8_PSEFL</name>
<dbReference type="Pfam" id="PF04138">
    <property type="entry name" value="GtrA_DPMS_TM"/>
    <property type="match status" value="1"/>
</dbReference>
<reference evidence="10 11" key="1">
    <citation type="submission" date="2019-09" db="EMBL/GenBank/DDBJ databases">
        <authorList>
            <person name="Chandra G."/>
            <person name="Truman W A."/>
        </authorList>
    </citation>
    <scope>NUCLEOTIDE SEQUENCE [LARGE SCALE GENOMIC DNA]</scope>
    <source>
        <strain evidence="10">PS691</strain>
    </source>
</reference>
<evidence type="ECO:0000313" key="11">
    <source>
        <dbReference type="Proteomes" id="UP000337909"/>
    </source>
</evidence>
<dbReference type="EMBL" id="CABVHQ010000094">
    <property type="protein sequence ID" value="VVO37390.1"/>
    <property type="molecule type" value="Genomic_DNA"/>
</dbReference>
<accession>A0A5E7FDG8</accession>
<evidence type="ECO:0000256" key="2">
    <source>
        <dbReference type="ARBA" id="ARBA00022448"/>
    </source>
</evidence>
<protein>
    <recommendedName>
        <fullName evidence="7">Bactoprenol-linked glucose translocase</fullName>
    </recommendedName>
</protein>
<dbReference type="PANTHER" id="PTHR38459:SF1">
    <property type="entry name" value="PROPHAGE BACTOPRENOL-LINKED GLUCOSE TRANSLOCASE HOMOLOG"/>
    <property type="match status" value="1"/>
</dbReference>
<dbReference type="PANTHER" id="PTHR38459">
    <property type="entry name" value="PROPHAGE BACTOPRENOL-LINKED GLUCOSE TRANSLOCASE HOMOLOG"/>
    <property type="match status" value="1"/>
</dbReference>
<keyword evidence="5 8" id="KW-0472">Membrane</keyword>
<feature type="transmembrane region" description="Helical" evidence="8">
    <location>
        <begin position="95"/>
        <end position="115"/>
    </location>
</feature>
<evidence type="ECO:0000313" key="10">
    <source>
        <dbReference type="EMBL" id="VVO37390.1"/>
    </source>
</evidence>
<evidence type="ECO:0000256" key="5">
    <source>
        <dbReference type="ARBA" id="ARBA00023136"/>
    </source>
</evidence>
<evidence type="ECO:0000256" key="1">
    <source>
        <dbReference type="ARBA" id="ARBA00004141"/>
    </source>
</evidence>
<sequence length="126" mass="14151">MGIKPAFHGFSRFVSVGLVNTLIHWSTFFVLHAVMGFRQAPSNLAAFCLAVSFSFYANARYTFRLKATGSRYLLFVGFMGLLSLGVGYAADRVRLHGLITLTVFSAISLVCGFLYSKWFIFRERET</sequence>
<organism evidence="10 11">
    <name type="scientific">Pseudomonas fluorescens</name>
    <dbReference type="NCBI Taxonomy" id="294"/>
    <lineage>
        <taxon>Bacteria</taxon>
        <taxon>Pseudomonadati</taxon>
        <taxon>Pseudomonadota</taxon>
        <taxon>Gammaproteobacteria</taxon>
        <taxon>Pseudomonadales</taxon>
        <taxon>Pseudomonadaceae</taxon>
        <taxon>Pseudomonas</taxon>
    </lineage>
</organism>
<evidence type="ECO:0000259" key="9">
    <source>
        <dbReference type="Pfam" id="PF04138"/>
    </source>
</evidence>
<proteinExistence type="inferred from homology"/>
<dbReference type="PIRSF" id="PIRSF006298">
    <property type="entry name" value="GtrA_prd"/>
    <property type="match status" value="1"/>
</dbReference>
<feature type="domain" description="GtrA/DPMS transmembrane" evidence="9">
    <location>
        <begin position="12"/>
        <end position="121"/>
    </location>
</feature>
<evidence type="ECO:0000256" key="3">
    <source>
        <dbReference type="ARBA" id="ARBA00022692"/>
    </source>
</evidence>
<dbReference type="Proteomes" id="UP000337909">
    <property type="component" value="Unassembled WGS sequence"/>
</dbReference>
<evidence type="ECO:0000256" key="7">
    <source>
        <dbReference type="PIRNR" id="PIRNR006298"/>
    </source>
</evidence>
<dbReference type="InterPro" id="IPR051401">
    <property type="entry name" value="GtrA_CellWall_Glycosyl"/>
</dbReference>
<keyword evidence="3 8" id="KW-0812">Transmembrane</keyword>